<keyword evidence="1" id="KW-0636">Prenylation</keyword>
<keyword evidence="1" id="KW-0449">Lipoprotein</keyword>
<keyword evidence="1" id="KW-0321">Glycogen metabolism</keyword>
<protein>
    <recommendedName>
        <fullName evidence="1">Phosphorylase b kinase regulatory subunit</fullName>
    </recommendedName>
</protein>
<comment type="caution">
    <text evidence="2">The sequence shown here is derived from an EMBL/GenBank/DDBJ whole genome shotgun (WGS) entry which is preliminary data.</text>
</comment>
<feature type="non-terminal residue" evidence="2">
    <location>
        <position position="1"/>
    </location>
</feature>
<evidence type="ECO:0000313" key="2">
    <source>
        <dbReference type="EMBL" id="CAF4410364.1"/>
    </source>
</evidence>
<comment type="similarity">
    <text evidence="1">Belongs to the phosphorylase b kinase regulatory chain family.</text>
</comment>
<sequence>MRPNEIFKILYSENIFGRSIFHAVLLQELLINIAVFMNTYPQLFNGILKIRLGWILEAIKLELEHLKTDTDETVTLNILSPNSIKQLLDYVL</sequence>
<gene>
    <name evidence="2" type="ORF">OXD698_LOCUS51998</name>
</gene>
<dbReference type="GO" id="GO:0005977">
    <property type="term" value="P:glycogen metabolic process"/>
    <property type="evidence" value="ECO:0007669"/>
    <property type="project" value="UniProtKB-UniPathway"/>
</dbReference>
<comment type="pathway">
    <text evidence="1">Glycan biosynthesis; glycogen metabolism.</text>
</comment>
<keyword evidence="1" id="KW-0112">Calmodulin-binding</keyword>
<accession>A0A820PZ89</accession>
<name>A0A820PZ89_9BILA</name>
<keyword evidence="1" id="KW-1003">Cell membrane</keyword>
<organism evidence="2 3">
    <name type="scientific">Adineta steineri</name>
    <dbReference type="NCBI Taxonomy" id="433720"/>
    <lineage>
        <taxon>Eukaryota</taxon>
        <taxon>Metazoa</taxon>
        <taxon>Spiralia</taxon>
        <taxon>Gnathifera</taxon>
        <taxon>Rotifera</taxon>
        <taxon>Eurotatoria</taxon>
        <taxon>Bdelloidea</taxon>
        <taxon>Adinetida</taxon>
        <taxon>Adinetidae</taxon>
        <taxon>Adineta</taxon>
    </lineage>
</organism>
<dbReference type="GO" id="GO:0005886">
    <property type="term" value="C:plasma membrane"/>
    <property type="evidence" value="ECO:0007669"/>
    <property type="project" value="UniProtKB-SubCell"/>
</dbReference>
<dbReference type="GO" id="GO:0005516">
    <property type="term" value="F:calmodulin binding"/>
    <property type="evidence" value="ECO:0007669"/>
    <property type="project" value="UniProtKB-KW"/>
</dbReference>
<dbReference type="PANTHER" id="PTHR10749">
    <property type="entry name" value="PHOSPHORYLASE B KINASE REGULATORY SUBUNIT"/>
    <property type="match status" value="1"/>
</dbReference>
<comment type="subcellular location">
    <subcellularLocation>
        <location evidence="1">Cell membrane</location>
        <topology evidence="1">Lipid-anchor</topology>
        <orientation evidence="1">Cytoplasmic side</orientation>
    </subcellularLocation>
</comment>
<evidence type="ECO:0000256" key="1">
    <source>
        <dbReference type="RuleBase" id="RU364123"/>
    </source>
</evidence>
<evidence type="ECO:0000313" key="3">
    <source>
        <dbReference type="Proteomes" id="UP000663844"/>
    </source>
</evidence>
<reference evidence="2" key="1">
    <citation type="submission" date="2021-02" db="EMBL/GenBank/DDBJ databases">
        <authorList>
            <person name="Nowell W R."/>
        </authorList>
    </citation>
    <scope>NUCLEOTIDE SEQUENCE</scope>
</reference>
<dbReference type="Proteomes" id="UP000663844">
    <property type="component" value="Unassembled WGS sequence"/>
</dbReference>
<comment type="function">
    <text evidence="1">Phosphorylase b kinase catalyzes the phosphorylation of serine in certain substrates, including troponin I.</text>
</comment>
<proteinExistence type="inferred from homology"/>
<dbReference type="EMBL" id="CAJOAZ010027510">
    <property type="protein sequence ID" value="CAF4410364.1"/>
    <property type="molecule type" value="Genomic_DNA"/>
</dbReference>
<dbReference type="AlphaFoldDB" id="A0A820PZ89"/>
<keyword evidence="1" id="KW-0119">Carbohydrate metabolism</keyword>
<keyword evidence="1" id="KW-0472">Membrane</keyword>
<dbReference type="PANTHER" id="PTHR10749:SF8">
    <property type="entry name" value="PHOSPHORYLASE B KINASE REGULATORY SUBUNIT BETA"/>
    <property type="match status" value="1"/>
</dbReference>
<dbReference type="UniPathway" id="UPA00163"/>
<dbReference type="GO" id="GO:0005964">
    <property type="term" value="C:phosphorylase kinase complex"/>
    <property type="evidence" value="ECO:0007669"/>
    <property type="project" value="TreeGrafter"/>
</dbReference>
<dbReference type="InterPro" id="IPR008734">
    <property type="entry name" value="PHK_A/B_su"/>
</dbReference>